<organism evidence="1">
    <name type="scientific">marine metagenome</name>
    <dbReference type="NCBI Taxonomy" id="408172"/>
    <lineage>
        <taxon>unclassified sequences</taxon>
        <taxon>metagenomes</taxon>
        <taxon>ecological metagenomes</taxon>
    </lineage>
</organism>
<feature type="non-terminal residue" evidence="1">
    <location>
        <position position="41"/>
    </location>
</feature>
<name>A0A382LEC7_9ZZZZ</name>
<feature type="non-terminal residue" evidence="1">
    <location>
        <position position="1"/>
    </location>
</feature>
<sequence>VKPQTHPNELLNSPYHPNLTGDIIFITWDIMGKIGRQWVKV</sequence>
<gene>
    <name evidence="1" type="ORF">METZ01_LOCUS287854</name>
</gene>
<evidence type="ECO:0000313" key="1">
    <source>
        <dbReference type="EMBL" id="SVC35000.1"/>
    </source>
</evidence>
<proteinExistence type="predicted"/>
<protein>
    <submittedName>
        <fullName evidence="1">Uncharacterized protein</fullName>
    </submittedName>
</protein>
<reference evidence="1" key="1">
    <citation type="submission" date="2018-05" db="EMBL/GenBank/DDBJ databases">
        <authorList>
            <person name="Lanie J.A."/>
            <person name="Ng W.-L."/>
            <person name="Kazmierczak K.M."/>
            <person name="Andrzejewski T.M."/>
            <person name="Davidsen T.M."/>
            <person name="Wayne K.J."/>
            <person name="Tettelin H."/>
            <person name="Glass J.I."/>
            <person name="Rusch D."/>
            <person name="Podicherti R."/>
            <person name="Tsui H.-C.T."/>
            <person name="Winkler M.E."/>
        </authorList>
    </citation>
    <scope>NUCLEOTIDE SEQUENCE</scope>
</reference>
<accession>A0A382LEC7</accession>
<dbReference type="AlphaFoldDB" id="A0A382LEC7"/>
<dbReference type="EMBL" id="UINC01086486">
    <property type="protein sequence ID" value="SVC35000.1"/>
    <property type="molecule type" value="Genomic_DNA"/>
</dbReference>